<organism evidence="2 3">
    <name type="scientific">Lentithecium fluviatile CBS 122367</name>
    <dbReference type="NCBI Taxonomy" id="1168545"/>
    <lineage>
        <taxon>Eukaryota</taxon>
        <taxon>Fungi</taxon>
        <taxon>Dikarya</taxon>
        <taxon>Ascomycota</taxon>
        <taxon>Pezizomycotina</taxon>
        <taxon>Dothideomycetes</taxon>
        <taxon>Pleosporomycetidae</taxon>
        <taxon>Pleosporales</taxon>
        <taxon>Massarineae</taxon>
        <taxon>Lentitheciaceae</taxon>
        <taxon>Lentithecium</taxon>
    </lineage>
</organism>
<keyword evidence="3" id="KW-1185">Reference proteome</keyword>
<dbReference type="OrthoDB" id="9991317at2759"/>
<dbReference type="EMBL" id="MU005659">
    <property type="protein sequence ID" value="KAF2675634.1"/>
    <property type="molecule type" value="Genomic_DNA"/>
</dbReference>
<protein>
    <recommendedName>
        <fullName evidence="1">CHAT domain-containing protein</fullName>
    </recommendedName>
</protein>
<evidence type="ECO:0000313" key="3">
    <source>
        <dbReference type="Proteomes" id="UP000799291"/>
    </source>
</evidence>
<reference evidence="2" key="1">
    <citation type="journal article" date="2020" name="Stud. Mycol.">
        <title>101 Dothideomycetes genomes: a test case for predicting lifestyles and emergence of pathogens.</title>
        <authorList>
            <person name="Haridas S."/>
            <person name="Albert R."/>
            <person name="Binder M."/>
            <person name="Bloem J."/>
            <person name="Labutti K."/>
            <person name="Salamov A."/>
            <person name="Andreopoulos B."/>
            <person name="Baker S."/>
            <person name="Barry K."/>
            <person name="Bills G."/>
            <person name="Bluhm B."/>
            <person name="Cannon C."/>
            <person name="Castanera R."/>
            <person name="Culley D."/>
            <person name="Daum C."/>
            <person name="Ezra D."/>
            <person name="Gonzalez J."/>
            <person name="Henrissat B."/>
            <person name="Kuo A."/>
            <person name="Liang C."/>
            <person name="Lipzen A."/>
            <person name="Lutzoni F."/>
            <person name="Magnuson J."/>
            <person name="Mondo S."/>
            <person name="Nolan M."/>
            <person name="Ohm R."/>
            <person name="Pangilinan J."/>
            <person name="Park H.-J."/>
            <person name="Ramirez L."/>
            <person name="Alfaro M."/>
            <person name="Sun H."/>
            <person name="Tritt A."/>
            <person name="Yoshinaga Y."/>
            <person name="Zwiers L.-H."/>
            <person name="Turgeon B."/>
            <person name="Goodwin S."/>
            <person name="Spatafora J."/>
            <person name="Crous P."/>
            <person name="Grigoriev I."/>
        </authorList>
    </citation>
    <scope>NUCLEOTIDE SEQUENCE</scope>
    <source>
        <strain evidence="2">CBS 122367</strain>
    </source>
</reference>
<feature type="domain" description="CHAT" evidence="1">
    <location>
        <begin position="267"/>
        <end position="578"/>
    </location>
</feature>
<dbReference type="InterPro" id="IPR024983">
    <property type="entry name" value="CHAT_dom"/>
</dbReference>
<evidence type="ECO:0000313" key="2">
    <source>
        <dbReference type="EMBL" id="KAF2675634.1"/>
    </source>
</evidence>
<dbReference type="AlphaFoldDB" id="A0A6G1IBP1"/>
<name>A0A6G1IBP1_9PLEO</name>
<dbReference type="Proteomes" id="UP000799291">
    <property type="component" value="Unassembled WGS sequence"/>
</dbReference>
<dbReference type="Gene3D" id="1.25.40.10">
    <property type="entry name" value="Tetratricopeptide repeat domain"/>
    <property type="match status" value="1"/>
</dbReference>
<dbReference type="SUPFAM" id="SSF48452">
    <property type="entry name" value="TPR-like"/>
    <property type="match status" value="1"/>
</dbReference>
<accession>A0A6G1IBP1</accession>
<gene>
    <name evidence="2" type="ORF">K458DRAFT_381173</name>
</gene>
<dbReference type="Pfam" id="PF12770">
    <property type="entry name" value="CHAT"/>
    <property type="match status" value="1"/>
</dbReference>
<sequence length="579" mass="64450">MAVNATPQDHPDRAAYLNNLGNWLGRRFERTESMDDLNRALSCYKEGWSCHSSPPSIRIRSARCAANILASQRNWEESSEILKGAVQLLPLVSPRLLNNNDKQHILGEFAGLASMAAAVSLKAEKDKHCALELLELGRCIIAGLLLEMRTDISLLKEQHPGLAAEFESLRDELDSPPSKAAPLGDAAPSWELQANRRFKADQKFNEVITKIREKSGFQNFLLPLTSDELMATADQGTIIAINVSSYRCDAFLIRRERITLLVESAQTLQWLWDVAAGPILDALGHQYSPSNLSPPRVWWIPTGTLSHFPIHAAGYHTKGSTRTVLDRVMSSYGSSIKALVYGRRHSVRRATESASEHALLVAMQKTPYLQGGSTLPFATREVEMLADLCPSLELKAVRPLQRREEVLGHLRACKIFHFAGHGRSDPLDPSRSCLLLDDWKESPLTVGDLRDYKIQESSPFLGYLSACSTSANKVDSLVDEGIHLASAFQLAGFRHVIGTLWEVSDSHCVDMARVVYETIRDEGMTDRAVCRGLHLAIKALRDRDVSMLRETRDGEVVHTNGETAAHIPFYWVPYIHFGV</sequence>
<proteinExistence type="predicted"/>
<evidence type="ECO:0000259" key="1">
    <source>
        <dbReference type="Pfam" id="PF12770"/>
    </source>
</evidence>
<dbReference type="InterPro" id="IPR011990">
    <property type="entry name" value="TPR-like_helical_dom_sf"/>
</dbReference>